<evidence type="ECO:0008006" key="3">
    <source>
        <dbReference type="Google" id="ProtNLM"/>
    </source>
</evidence>
<evidence type="ECO:0000313" key="1">
    <source>
        <dbReference type="EMBL" id="MDR6509497.1"/>
    </source>
</evidence>
<dbReference type="Proteomes" id="UP001184150">
    <property type="component" value="Unassembled WGS sequence"/>
</dbReference>
<dbReference type="EMBL" id="JAVDRD010000001">
    <property type="protein sequence ID" value="MDR6509497.1"/>
    <property type="molecule type" value="Genomic_DNA"/>
</dbReference>
<accession>A0ABU1MHW0</accession>
<name>A0ABU1MHW0_9SPHN</name>
<keyword evidence="2" id="KW-1185">Reference proteome</keyword>
<dbReference type="RefSeq" id="WP_309804213.1">
    <property type="nucleotide sequence ID" value="NZ_JAVDRD010000001.1"/>
</dbReference>
<dbReference type="PROSITE" id="PS51257">
    <property type="entry name" value="PROKAR_LIPOPROTEIN"/>
    <property type="match status" value="1"/>
</dbReference>
<proteinExistence type="predicted"/>
<organism evidence="1 2">
    <name type="scientific">Novosphingobium capsulatum</name>
    <dbReference type="NCBI Taxonomy" id="13688"/>
    <lineage>
        <taxon>Bacteria</taxon>
        <taxon>Pseudomonadati</taxon>
        <taxon>Pseudomonadota</taxon>
        <taxon>Alphaproteobacteria</taxon>
        <taxon>Sphingomonadales</taxon>
        <taxon>Sphingomonadaceae</taxon>
        <taxon>Novosphingobium</taxon>
    </lineage>
</organism>
<protein>
    <recommendedName>
        <fullName evidence="3">Lipoprotein</fullName>
    </recommendedName>
</protein>
<reference evidence="1 2" key="1">
    <citation type="submission" date="2023-07" db="EMBL/GenBank/DDBJ databases">
        <title>Sorghum-associated microbial communities from plants grown in Nebraska, USA.</title>
        <authorList>
            <person name="Schachtman D."/>
        </authorList>
    </citation>
    <scope>NUCLEOTIDE SEQUENCE [LARGE SCALE GENOMIC DNA]</scope>
    <source>
        <strain evidence="1 2">DS1027</strain>
    </source>
</reference>
<sequence>MHRAAIALPLVLLAACHKAPQQSDDAAIAQVEAAQKERAPAQEISPQVIDFFDITKGKLTGSGCNFVPDNGGMGAVLLAQEDRGLIKIKDQIVILAADKGSAKLPQHGWSHYTGREWALTLTRIEDGKAKTMGVIDSFDGQLVISDADSRPVYTAKGNVQCKPM</sequence>
<comment type="caution">
    <text evidence="1">The sequence shown here is derived from an EMBL/GenBank/DDBJ whole genome shotgun (WGS) entry which is preliminary data.</text>
</comment>
<gene>
    <name evidence="1" type="ORF">J2792_000337</name>
</gene>
<evidence type="ECO:0000313" key="2">
    <source>
        <dbReference type="Proteomes" id="UP001184150"/>
    </source>
</evidence>